<feature type="transmembrane region" description="Helical" evidence="9">
    <location>
        <begin position="458"/>
        <end position="477"/>
    </location>
</feature>
<evidence type="ECO:0000313" key="12">
    <source>
        <dbReference type="Proteomes" id="UP000288168"/>
    </source>
</evidence>
<keyword evidence="3" id="KW-0813">Transport</keyword>
<feature type="region of interest" description="Disordered" evidence="8">
    <location>
        <begin position="20"/>
        <end position="40"/>
    </location>
</feature>
<proteinExistence type="inferred from homology"/>
<dbReference type="Gene3D" id="1.20.1250.20">
    <property type="entry name" value="MFS general substrate transporter like domains"/>
    <property type="match status" value="1"/>
</dbReference>
<evidence type="ECO:0000256" key="3">
    <source>
        <dbReference type="ARBA" id="ARBA00022448"/>
    </source>
</evidence>
<evidence type="ECO:0000256" key="9">
    <source>
        <dbReference type="SAM" id="Phobius"/>
    </source>
</evidence>
<dbReference type="InterPro" id="IPR029058">
    <property type="entry name" value="AB_hydrolase_fold"/>
</dbReference>
<dbReference type="SUPFAM" id="SSF103473">
    <property type="entry name" value="MFS general substrate transporter"/>
    <property type="match status" value="1"/>
</dbReference>
<dbReference type="PANTHER" id="PTHR23511:SF12">
    <property type="entry name" value="TRANSPORTER, PUTATIVE (AFU_ORTHOLOGUE AFUA_7G01740)-RELATED"/>
    <property type="match status" value="1"/>
</dbReference>
<protein>
    <recommendedName>
        <fullName evidence="10">Major facilitator superfamily (MFS) profile domain-containing protein</fullName>
    </recommendedName>
</protein>
<comment type="caution">
    <text evidence="11">The sequence shown here is derived from an EMBL/GenBank/DDBJ whole genome shotgun (WGS) entry which is preliminary data.</text>
</comment>
<evidence type="ECO:0000259" key="10">
    <source>
        <dbReference type="PROSITE" id="PS50850"/>
    </source>
</evidence>
<evidence type="ECO:0000256" key="5">
    <source>
        <dbReference type="ARBA" id="ARBA00022989"/>
    </source>
</evidence>
<dbReference type="InterPro" id="IPR020846">
    <property type="entry name" value="MFS_dom"/>
</dbReference>
<feature type="transmembrane region" description="Helical" evidence="9">
    <location>
        <begin position="760"/>
        <end position="781"/>
    </location>
</feature>
<evidence type="ECO:0000256" key="4">
    <source>
        <dbReference type="ARBA" id="ARBA00022692"/>
    </source>
</evidence>
<sequence length="850" mass="93560">MCDFSCYNGTSEEWLALERTFPPPANPEPSLAEMKRQANDEREALSRKAMKVLAHQVKTYDYAIPSRDGSTIEARSYRPVNVPEDTVLPLYIHLQGGGFMFGTLDSEDAICTRIACGSEVVVLNVNYRHTPEFTHPTQWNDAEDAFEWAHDNMEKLCCTPNKVVLGGISAGAWVASSLTLDRHLIREKNCRPPLAGQVLMIPCLAHLDCYEPQMKKMKHHSVSSYKENESAPLLSVSELRYFTSFLKIENPDVKDVKLNPGNATPAQVKGMPPTVLGIVGLDPLRDEALLYAKMLTEAGVYLYGVLPPQPANMQDRLETERLLPDDSSMPSNPDTERKAYGSFNDDDARRDSLAETTDDEGIIPKDALDPVYEAKARILNRAIQDIGMGRYQWELFVVIGFGWASDNLWPIVTSLIFTPIANEFNPDRPPYLTLAQNIGLLAGAMFWGFGCDIFGRKWAFNLTLGLTAVWGLVAASAPNFAAIGIFDALWSFGVGGNLPVDSAIFLEFLPGSHQYLLTILSIDWAIAQVIGTLIAWPLLGNLTCQQDETCTRQKNMGWRYFVITVGGLTLLMFLARFLLFKIYESPKYLMSKGRDEDAVRVVHKVAKKNGKTSTLTLEDLKACEPDGYVARTDAGAVLKRNLEKVNFSNIRALFITKKLGLSTSLIMAVWGLIGLGYPLYNAFIPYIQATRGADFGDGSTYITYRNSLIIAVLGVPGALLGGWLVELPRMGRKGTLSLSTVLTGVFLYCSTTSLSSASLLGWQCAFNFFSNIMYAVLYGFTPELFPTPQRGTGNALAASCNRVFGIMAPIIAIFADLETSAPVYTSGALFIAAGLLVLVLPFESRGKAAL</sequence>
<comment type="similarity">
    <text evidence="2">Belongs to the major facilitator superfamily.</text>
</comment>
<feature type="region of interest" description="Disordered" evidence="8">
    <location>
        <begin position="322"/>
        <end position="358"/>
    </location>
</feature>
<feature type="transmembrane region" description="Helical" evidence="9">
    <location>
        <begin position="516"/>
        <end position="538"/>
    </location>
</feature>
<dbReference type="InterPro" id="IPR036259">
    <property type="entry name" value="MFS_trans_sf"/>
</dbReference>
<reference evidence="11 12" key="1">
    <citation type="submission" date="2017-06" db="EMBL/GenBank/DDBJ databases">
        <title>Comparative genomic analysis of Ambrosia Fusariam Clade fungi.</title>
        <authorList>
            <person name="Stajich J.E."/>
            <person name="Carrillo J."/>
            <person name="Kijimoto T."/>
            <person name="Eskalen A."/>
            <person name="O'Donnell K."/>
            <person name="Kasson M."/>
        </authorList>
    </citation>
    <scope>NUCLEOTIDE SEQUENCE [LARGE SCALE GENOMIC DNA]</scope>
    <source>
        <strain evidence="11 12">NRRL62584</strain>
    </source>
</reference>
<dbReference type="Gene3D" id="3.40.50.1820">
    <property type="entry name" value="alpha/beta hydrolase"/>
    <property type="match status" value="1"/>
</dbReference>
<dbReference type="GO" id="GO:0016020">
    <property type="term" value="C:membrane"/>
    <property type="evidence" value="ECO:0007669"/>
    <property type="project" value="UniProtKB-SubCell"/>
</dbReference>
<dbReference type="SUPFAM" id="SSF53474">
    <property type="entry name" value="alpha/beta-Hydrolases"/>
    <property type="match status" value="1"/>
</dbReference>
<feature type="transmembrane region" description="Helical" evidence="9">
    <location>
        <begin position="659"/>
        <end position="680"/>
    </location>
</feature>
<dbReference type="AlphaFoldDB" id="A0A428P2G1"/>
<keyword evidence="6 9" id="KW-0472">Membrane</keyword>
<accession>A0A428P2G1</accession>
<dbReference type="Proteomes" id="UP000288168">
    <property type="component" value="Unassembled WGS sequence"/>
</dbReference>
<keyword evidence="7" id="KW-0325">Glycoprotein</keyword>
<evidence type="ECO:0000256" key="8">
    <source>
        <dbReference type="SAM" id="MobiDB-lite"/>
    </source>
</evidence>
<dbReference type="CDD" id="cd17316">
    <property type="entry name" value="MFS_SV2_like"/>
    <property type="match status" value="1"/>
</dbReference>
<keyword evidence="4 9" id="KW-0812">Transmembrane</keyword>
<feature type="transmembrane region" description="Helical" evidence="9">
    <location>
        <begin position="431"/>
        <end position="451"/>
    </location>
</feature>
<dbReference type="InterPro" id="IPR011701">
    <property type="entry name" value="MFS"/>
</dbReference>
<dbReference type="OrthoDB" id="4139357at2759"/>
<dbReference type="GO" id="GO:0022857">
    <property type="term" value="F:transmembrane transporter activity"/>
    <property type="evidence" value="ECO:0007669"/>
    <property type="project" value="InterPro"/>
</dbReference>
<evidence type="ECO:0000256" key="7">
    <source>
        <dbReference type="ARBA" id="ARBA00023180"/>
    </source>
</evidence>
<feature type="transmembrane region" description="Helical" evidence="9">
    <location>
        <begin position="704"/>
        <end position="724"/>
    </location>
</feature>
<dbReference type="InterPro" id="IPR013094">
    <property type="entry name" value="AB_hydrolase_3"/>
</dbReference>
<feature type="transmembrane region" description="Helical" evidence="9">
    <location>
        <begin position="793"/>
        <end position="815"/>
    </location>
</feature>
<dbReference type="PANTHER" id="PTHR23511">
    <property type="entry name" value="SYNAPTIC VESICLE GLYCOPROTEIN 2"/>
    <property type="match status" value="1"/>
</dbReference>
<evidence type="ECO:0000256" key="6">
    <source>
        <dbReference type="ARBA" id="ARBA00023136"/>
    </source>
</evidence>
<keyword evidence="5 9" id="KW-1133">Transmembrane helix</keyword>
<dbReference type="Pfam" id="PF07690">
    <property type="entry name" value="MFS_1"/>
    <property type="match status" value="1"/>
</dbReference>
<organism evidence="11 12">
    <name type="scientific">Fusarium duplospermum</name>
    <dbReference type="NCBI Taxonomy" id="1325734"/>
    <lineage>
        <taxon>Eukaryota</taxon>
        <taxon>Fungi</taxon>
        <taxon>Dikarya</taxon>
        <taxon>Ascomycota</taxon>
        <taxon>Pezizomycotina</taxon>
        <taxon>Sordariomycetes</taxon>
        <taxon>Hypocreomycetidae</taxon>
        <taxon>Hypocreales</taxon>
        <taxon>Nectriaceae</taxon>
        <taxon>Fusarium</taxon>
        <taxon>Fusarium solani species complex</taxon>
    </lineage>
</organism>
<gene>
    <name evidence="11" type="ORF">CEP54_013509</name>
</gene>
<feature type="transmembrane region" description="Helical" evidence="9">
    <location>
        <begin position="558"/>
        <end position="579"/>
    </location>
</feature>
<feature type="domain" description="Major facilitator superfamily (MFS) profile" evidence="10">
    <location>
        <begin position="395"/>
        <end position="845"/>
    </location>
</feature>
<evidence type="ECO:0000256" key="2">
    <source>
        <dbReference type="ARBA" id="ARBA00008335"/>
    </source>
</evidence>
<keyword evidence="12" id="KW-1185">Reference proteome</keyword>
<dbReference type="GO" id="GO:0016787">
    <property type="term" value="F:hydrolase activity"/>
    <property type="evidence" value="ECO:0007669"/>
    <property type="project" value="InterPro"/>
</dbReference>
<name>A0A428P2G1_9HYPO</name>
<dbReference type="PROSITE" id="PS50850">
    <property type="entry name" value="MFS"/>
    <property type="match status" value="1"/>
</dbReference>
<evidence type="ECO:0000256" key="1">
    <source>
        <dbReference type="ARBA" id="ARBA00004141"/>
    </source>
</evidence>
<dbReference type="Pfam" id="PF07859">
    <property type="entry name" value="Abhydrolase_3"/>
    <property type="match status" value="1"/>
</dbReference>
<dbReference type="EMBL" id="NKCI01000222">
    <property type="protein sequence ID" value="RSL47196.1"/>
    <property type="molecule type" value="Genomic_DNA"/>
</dbReference>
<evidence type="ECO:0000313" key="11">
    <source>
        <dbReference type="EMBL" id="RSL47196.1"/>
    </source>
</evidence>
<comment type="subcellular location">
    <subcellularLocation>
        <location evidence="1">Membrane</location>
        <topology evidence="1">Multi-pass membrane protein</topology>
    </subcellularLocation>
</comment>
<feature type="transmembrane region" description="Helical" evidence="9">
    <location>
        <begin position="821"/>
        <end position="842"/>
    </location>
</feature>
<dbReference type="FunFam" id="1.20.1250.20:FF:000171">
    <property type="entry name" value="MFS general substrate transporter"/>
    <property type="match status" value="1"/>
</dbReference>